<gene>
    <name evidence="1" type="ORF">Lery_2804</name>
</gene>
<keyword evidence="2" id="KW-1185">Reference proteome</keyword>
<dbReference type="Proteomes" id="UP000054773">
    <property type="component" value="Unassembled WGS sequence"/>
</dbReference>
<reference evidence="1 2" key="1">
    <citation type="submission" date="2015-11" db="EMBL/GenBank/DDBJ databases">
        <title>Genomic analysis of 38 Legionella species identifies large and diverse effector repertoires.</title>
        <authorList>
            <person name="Burstein D."/>
            <person name="Amaro F."/>
            <person name="Zusman T."/>
            <person name="Lifshitz Z."/>
            <person name="Cohen O."/>
            <person name="Gilbert J.A."/>
            <person name="Pupko T."/>
            <person name="Shuman H.A."/>
            <person name="Segal G."/>
        </authorList>
    </citation>
    <scope>NUCLEOTIDE SEQUENCE [LARGE SCALE GENOMIC DNA]</scope>
    <source>
        <strain evidence="1 2">SE-32A-C8</strain>
    </source>
</reference>
<dbReference type="STRING" id="448.Lery_2804"/>
<organism evidence="1 2">
    <name type="scientific">Legionella erythra</name>
    <dbReference type="NCBI Taxonomy" id="448"/>
    <lineage>
        <taxon>Bacteria</taxon>
        <taxon>Pseudomonadati</taxon>
        <taxon>Pseudomonadota</taxon>
        <taxon>Gammaproteobacteria</taxon>
        <taxon>Legionellales</taxon>
        <taxon>Legionellaceae</taxon>
        <taxon>Legionella</taxon>
    </lineage>
</organism>
<protein>
    <submittedName>
        <fullName evidence="1">Uncharacterized protein</fullName>
    </submittedName>
</protein>
<dbReference type="PATRIC" id="fig|448.7.peg.2945"/>
<evidence type="ECO:0000313" key="1">
    <source>
        <dbReference type="EMBL" id="KTC94637.1"/>
    </source>
</evidence>
<sequence length="145" mass="17062">MQYDSLYQDKIGFFEKAAAKASKGKDLIQFADKYVGKAEYPFIARNYTLLQREFEQLFTSLEARKKNPKDLWLYCYYRAMLLATYHEHYGQKAKAEEYKNTAGKIITICERNREVKEREEESAVTHLKKETALESYDGAMLSTLW</sequence>
<name>A0A0W0TGP3_LEGER</name>
<dbReference type="OrthoDB" id="5652260at2"/>
<dbReference type="EMBL" id="LNYA01000034">
    <property type="protein sequence ID" value="KTC94637.1"/>
    <property type="molecule type" value="Genomic_DNA"/>
</dbReference>
<comment type="caution">
    <text evidence="1">The sequence shown here is derived from an EMBL/GenBank/DDBJ whole genome shotgun (WGS) entry which is preliminary data.</text>
</comment>
<dbReference type="RefSeq" id="WP_058527875.1">
    <property type="nucleotide sequence ID" value="NZ_CAAAHY010000005.1"/>
</dbReference>
<accession>A0A0W0TGP3</accession>
<dbReference type="AlphaFoldDB" id="A0A0W0TGP3"/>
<proteinExistence type="predicted"/>
<evidence type="ECO:0000313" key="2">
    <source>
        <dbReference type="Proteomes" id="UP000054773"/>
    </source>
</evidence>